<dbReference type="Proteomes" id="UP001163324">
    <property type="component" value="Chromosome 1"/>
</dbReference>
<reference evidence="1" key="1">
    <citation type="submission" date="2022-10" db="EMBL/GenBank/DDBJ databases">
        <title>Complete Genome of Trichothecium roseum strain YXFP-22015, a Plant Pathogen Isolated from Citrus.</title>
        <authorList>
            <person name="Wang Y."/>
            <person name="Zhu L."/>
        </authorList>
    </citation>
    <scope>NUCLEOTIDE SEQUENCE</scope>
    <source>
        <strain evidence="1">YXFP-22015</strain>
    </source>
</reference>
<evidence type="ECO:0000313" key="1">
    <source>
        <dbReference type="EMBL" id="KAI9903525.1"/>
    </source>
</evidence>
<gene>
    <name evidence="1" type="ORF">N3K66_000054</name>
</gene>
<name>A0ACC0VCG2_9HYPO</name>
<dbReference type="EMBL" id="CM047940">
    <property type="protein sequence ID" value="KAI9903525.1"/>
    <property type="molecule type" value="Genomic_DNA"/>
</dbReference>
<protein>
    <submittedName>
        <fullName evidence="1">Uncharacterized protein</fullName>
    </submittedName>
</protein>
<sequence>MAVAVVQAEDVAGHASKASCWVVIHGKVWDLTDFVDDHPGGPSLILKCAGKDGTSLYDEIHEPHLIEDTLPPSSCLGILSDPSCTLQKAGAKKDPASTPAAAASTNLQVTPPPTPPPPQFPPLNTIINLDDFESVARSYLSPAGWAYYSSAADDELSASDARRLFRRMTTRPRILLPVEPVRTSARLLGLESSLPVYLSPTGQGKYAHRDAEAVIARVAAEEGLLYCMPTAASHEAVFRAAAAAAAESKKSGQQQQQQQQQPQKKRESRLFFQLYTGRDRSRTEALLRKVEALGAAAIFLTVDSPVLGKRERDDRVRAAEGDDTVSSSTSGGVAKTTSLTLLNPHLAWDDLSWIRAATNLPLVLKGVQTVEDAVLAHARGADGVVLSNHGGRSQDTAQSPILTLLEIRRHAPHLLTEPVRSRFQVFLDGGIRRGTDVLKAVALGAAAVGVGRPVLYSMCGGYGEDGLRRMCAILRTEIAANMALAGAATVEDLVPEMVNAERAEREVFRGVKL</sequence>
<evidence type="ECO:0000313" key="2">
    <source>
        <dbReference type="Proteomes" id="UP001163324"/>
    </source>
</evidence>
<organism evidence="1 2">
    <name type="scientific">Trichothecium roseum</name>
    <dbReference type="NCBI Taxonomy" id="47278"/>
    <lineage>
        <taxon>Eukaryota</taxon>
        <taxon>Fungi</taxon>
        <taxon>Dikarya</taxon>
        <taxon>Ascomycota</taxon>
        <taxon>Pezizomycotina</taxon>
        <taxon>Sordariomycetes</taxon>
        <taxon>Hypocreomycetidae</taxon>
        <taxon>Hypocreales</taxon>
        <taxon>Hypocreales incertae sedis</taxon>
        <taxon>Trichothecium</taxon>
    </lineage>
</organism>
<proteinExistence type="predicted"/>
<accession>A0ACC0VCG2</accession>
<comment type="caution">
    <text evidence="1">The sequence shown here is derived from an EMBL/GenBank/DDBJ whole genome shotgun (WGS) entry which is preliminary data.</text>
</comment>
<keyword evidence="2" id="KW-1185">Reference proteome</keyword>